<feature type="region of interest" description="Disordered" evidence="7">
    <location>
        <begin position="739"/>
        <end position="770"/>
    </location>
</feature>
<keyword evidence="5" id="KW-0863">Zinc-finger</keyword>
<dbReference type="InterPro" id="IPR000571">
    <property type="entry name" value="Znf_CCCH"/>
</dbReference>
<evidence type="ECO:0000256" key="6">
    <source>
        <dbReference type="SAM" id="Coils"/>
    </source>
</evidence>
<gene>
    <name evidence="10" type="ORF">LTR09_002303</name>
</gene>
<feature type="region of interest" description="Disordered" evidence="7">
    <location>
        <begin position="975"/>
        <end position="999"/>
    </location>
</feature>
<sequence length="999" mass="111597">MQLDDAATELLKKWIITKLENISDADSDVLADYVLALVKTDEPEPVARANCIENLSDFLHGATEPFVVELFQAISTKSYDPNRPKLKPAAAVYQPLKRSSAATPRTSNDSRKRSYRHDGDHDHTANGNAWTQAYEGEDRPFKQAKRGGRGRDQRGARQAQPPPQPYGLPQDMLQTPPFQAGLPPLDPNDPMAAMFMQQAMSFFMQNGGLSANGGAPGAISHKQRCWDYDNKGACSYGMNCPFEHGEDSIFVPSNQEYDPKYATLLNIEPTRVGSVDVSRGERSRGRGRGRGRGNGSWRGGGKRSEFSFLGPDHDMSHTKIVVEQIPEDKCDEHTVQEFFEQFGYVEALEMHSHDRLAIISFDSHDSAQAAYDSPEAIFGNRFVKVYWYKHEKHKNLLNGTSGPSGGNAELQDVEMGDNEHMDTEEFAKHQAEVQRKHEEATKQREETAKQKQDVSTKLAEMEAERRKVEAMLTAKKAGKSIKVEDDGYENAQAKTLKAHLAQLEAEAKSLGIDPDAASTNGFNSYPSYRGRGGYRGRGRGRGSFRGYEGGWSRGGGRGGRGGAGAVMRLDNRPKTVAVTFADGTFDSHDEAIRQYLLFSSLDSAALSEHPERDDIALIAFNERYEGEMFMAAASRSELPHVGEAAGRNHELLAILRESDYAVPALEQNASDVSDLKAQIALVDNRITKLHASTEKERKEHIKIRDSVLKRYASKLQGNKGQEKLSAKQDKEEREFLEAWQEEKSAQERREELGRALEQAEKERRSLQATVTTHKEALRDLDQLPGEDDIEQALERNRQYYQQCQQQAGRDKQAATALEHARQRLGQAVMDMEESLQASNYDRFGGVSLFDMMEREALGRAQMNYNWSSQSMADASRYQPAIPPLREVAIDHGHMLGDILFDNVFSDFKQHKRIQQSALQMQQAYQHLLSIVVEQKQRVQDAQRLEKTASQQLEDARVELQRIRSEAFERLAGASGSGFVGANADGDAEGDAELPPYSAS</sequence>
<dbReference type="InterPro" id="IPR002483">
    <property type="entry name" value="PWI_dom"/>
</dbReference>
<dbReference type="InterPro" id="IPR035979">
    <property type="entry name" value="RBD_domain_sf"/>
</dbReference>
<evidence type="ECO:0000256" key="1">
    <source>
        <dbReference type="ARBA" id="ARBA00022664"/>
    </source>
</evidence>
<feature type="compositionally biased region" description="Basic and acidic residues" evidence="7">
    <location>
        <begin position="739"/>
        <end position="765"/>
    </location>
</feature>
<dbReference type="Pfam" id="PF01480">
    <property type="entry name" value="PWI"/>
    <property type="match status" value="1"/>
</dbReference>
<dbReference type="GO" id="GO:0005634">
    <property type="term" value="C:nucleus"/>
    <property type="evidence" value="ECO:0007669"/>
    <property type="project" value="TreeGrafter"/>
</dbReference>
<comment type="function">
    <text evidence="3">May be involved in the turnover of nuclear polyadenylated (pA+) RNA.</text>
</comment>
<dbReference type="GO" id="GO:0003723">
    <property type="term" value="F:RNA binding"/>
    <property type="evidence" value="ECO:0007669"/>
    <property type="project" value="UniProtKB-UniRule"/>
</dbReference>
<dbReference type="CDD" id="cd12257">
    <property type="entry name" value="RRM1_RBM26_like"/>
    <property type="match status" value="1"/>
</dbReference>
<proteinExistence type="predicted"/>
<feature type="region of interest" description="Disordered" evidence="7">
    <location>
        <begin position="273"/>
        <end position="303"/>
    </location>
</feature>
<dbReference type="SMART" id="SM00360">
    <property type="entry name" value="RRM"/>
    <property type="match status" value="1"/>
</dbReference>
<dbReference type="GO" id="GO:0008270">
    <property type="term" value="F:zinc ion binding"/>
    <property type="evidence" value="ECO:0007669"/>
    <property type="project" value="UniProtKB-KW"/>
</dbReference>
<dbReference type="InterPro" id="IPR036483">
    <property type="entry name" value="PWI_dom_sf"/>
</dbReference>
<dbReference type="InterPro" id="IPR000504">
    <property type="entry name" value="RRM_dom"/>
</dbReference>
<name>A0AAJ0GFE8_9PEZI</name>
<keyword evidence="5" id="KW-0479">Metal-binding</keyword>
<dbReference type="GO" id="GO:0006397">
    <property type="term" value="P:mRNA processing"/>
    <property type="evidence" value="ECO:0007669"/>
    <property type="project" value="UniProtKB-KW"/>
</dbReference>
<dbReference type="Gene3D" id="3.30.70.330">
    <property type="match status" value="1"/>
</dbReference>
<dbReference type="SUPFAM" id="SSF101233">
    <property type="entry name" value="PWI domain"/>
    <property type="match status" value="1"/>
</dbReference>
<feature type="region of interest" description="Disordered" evidence="7">
    <location>
        <begin position="91"/>
        <end position="179"/>
    </location>
</feature>
<keyword evidence="11" id="KW-1185">Reference proteome</keyword>
<evidence type="ECO:0000256" key="7">
    <source>
        <dbReference type="SAM" id="MobiDB-lite"/>
    </source>
</evidence>
<keyword evidence="2 4" id="KW-0694">RNA-binding</keyword>
<evidence type="ECO:0000313" key="11">
    <source>
        <dbReference type="Proteomes" id="UP001271007"/>
    </source>
</evidence>
<dbReference type="SUPFAM" id="SSF54928">
    <property type="entry name" value="RNA-binding domain, RBD"/>
    <property type="match status" value="1"/>
</dbReference>
<evidence type="ECO:0000313" key="10">
    <source>
        <dbReference type="EMBL" id="KAK3056510.1"/>
    </source>
</evidence>
<evidence type="ECO:0000256" key="3">
    <source>
        <dbReference type="ARBA" id="ARBA00043866"/>
    </source>
</evidence>
<dbReference type="EMBL" id="JAWDJX010000005">
    <property type="protein sequence ID" value="KAK3056510.1"/>
    <property type="molecule type" value="Genomic_DNA"/>
</dbReference>
<dbReference type="AlphaFoldDB" id="A0AAJ0GFE8"/>
<dbReference type="PANTHER" id="PTHR14398">
    <property type="entry name" value="RNA RECOGNITION RRM/RNP DOMAIN"/>
    <property type="match status" value="1"/>
</dbReference>
<evidence type="ECO:0000259" key="8">
    <source>
        <dbReference type="PROSITE" id="PS50102"/>
    </source>
</evidence>
<comment type="caution">
    <text evidence="10">The sequence shown here is derived from an EMBL/GenBank/DDBJ whole genome shotgun (WGS) entry which is preliminary data.</text>
</comment>
<feature type="domain" description="RRM" evidence="8">
    <location>
        <begin position="318"/>
        <end position="390"/>
    </location>
</feature>
<dbReference type="PANTHER" id="PTHR14398:SF0">
    <property type="entry name" value="ZINC FINGER PROTEIN SWM"/>
    <property type="match status" value="1"/>
</dbReference>
<reference evidence="10" key="1">
    <citation type="submission" date="2023-04" db="EMBL/GenBank/DDBJ databases">
        <title>Black Yeasts Isolated from many extreme environments.</title>
        <authorList>
            <person name="Coleine C."/>
            <person name="Stajich J.E."/>
            <person name="Selbmann L."/>
        </authorList>
    </citation>
    <scope>NUCLEOTIDE SEQUENCE</scope>
    <source>
        <strain evidence="10">CCFEE 5312</strain>
    </source>
</reference>
<evidence type="ECO:0000259" key="9">
    <source>
        <dbReference type="PROSITE" id="PS50103"/>
    </source>
</evidence>
<evidence type="ECO:0000256" key="5">
    <source>
        <dbReference type="PROSITE-ProRule" id="PRU00723"/>
    </source>
</evidence>
<dbReference type="InterPro" id="IPR045137">
    <property type="entry name" value="RBM26/27"/>
</dbReference>
<dbReference type="Gene3D" id="1.20.1390.10">
    <property type="entry name" value="PWI domain"/>
    <property type="match status" value="1"/>
</dbReference>
<evidence type="ECO:0000256" key="2">
    <source>
        <dbReference type="ARBA" id="ARBA00022884"/>
    </source>
</evidence>
<dbReference type="PROSITE" id="PS50103">
    <property type="entry name" value="ZF_C3H1"/>
    <property type="match status" value="1"/>
</dbReference>
<dbReference type="Pfam" id="PF00076">
    <property type="entry name" value="RRM_1"/>
    <property type="match status" value="1"/>
</dbReference>
<dbReference type="InterPro" id="IPR012677">
    <property type="entry name" value="Nucleotide-bd_a/b_plait_sf"/>
</dbReference>
<feature type="compositionally biased region" description="Basic and acidic residues" evidence="7">
    <location>
        <begin position="108"/>
        <end position="124"/>
    </location>
</feature>
<accession>A0AAJ0GFE8</accession>
<dbReference type="Proteomes" id="UP001271007">
    <property type="component" value="Unassembled WGS sequence"/>
</dbReference>
<feature type="domain" description="C3H1-type" evidence="9">
    <location>
        <begin position="219"/>
        <end position="247"/>
    </location>
</feature>
<organism evidence="10 11">
    <name type="scientific">Extremus antarcticus</name>
    <dbReference type="NCBI Taxonomy" id="702011"/>
    <lineage>
        <taxon>Eukaryota</taxon>
        <taxon>Fungi</taxon>
        <taxon>Dikarya</taxon>
        <taxon>Ascomycota</taxon>
        <taxon>Pezizomycotina</taxon>
        <taxon>Dothideomycetes</taxon>
        <taxon>Dothideomycetidae</taxon>
        <taxon>Mycosphaerellales</taxon>
        <taxon>Extremaceae</taxon>
        <taxon>Extremus</taxon>
    </lineage>
</organism>
<feature type="coiled-coil region" evidence="6">
    <location>
        <begin position="938"/>
        <end position="965"/>
    </location>
</feature>
<keyword evidence="1" id="KW-0507">mRNA processing</keyword>
<protein>
    <submittedName>
        <fullName evidence="10">Uncharacterized protein</fullName>
    </submittedName>
</protein>
<evidence type="ECO:0000256" key="4">
    <source>
        <dbReference type="PROSITE-ProRule" id="PRU00176"/>
    </source>
</evidence>
<keyword evidence="5" id="KW-0862">Zinc</keyword>
<dbReference type="PROSITE" id="PS50102">
    <property type="entry name" value="RRM"/>
    <property type="match status" value="1"/>
</dbReference>
<feature type="region of interest" description="Disordered" evidence="7">
    <location>
        <begin position="430"/>
        <end position="459"/>
    </location>
</feature>
<feature type="zinc finger region" description="C3H1-type" evidence="5">
    <location>
        <begin position="219"/>
        <end position="247"/>
    </location>
</feature>
<keyword evidence="6" id="KW-0175">Coiled coil</keyword>